<sequence>MSTEQNPPLSSSPLVPPLDQEEYILTISSGNTHLHWATHHGVMDDFNPKIFWRTPHIHEDDITGENLVAVLSRLIPDDTHDYIFGKDEEASVEAALRQSKMRAVPTLSVYVVSTNRTQAYRLEKLLETIPSRFHVMQGDEFFSKKEGRYADMGTDRLATLAGAAHMHGHPALVFDGGTATTYSATDCAGNILGGGIGPGLHSKLESMAQTADALPNISRKEVEDRVRAACAEGGKPLPTFATSTEEAMLGDVFQELALKGRNVIGHWLQKAYNSSRPHKAGCKLNTEKKVLCTGGDGEILQLLLQPHSGGLIEAVAEEDLEYEVEVSKHLIHYGIAAVLCKQAKLQQKKDEFVKKGHEEHLGKRVAKVFDVETDEGDNIYRGTVVEVFEVDGKKEYRIKYDDGDVEDVYVETLFDMYELYAAHGDKRAKNGKTKEPGKRGRPSKADLDNIPAKKSNAPKKSEKKEKKTKKEKPSKSTKEKKVSNNDEGAAPAVKKAKTIDPITAMINSSEPKSFVRLRVAKDFDGVTYFGTVMEYDDSEEPAFWHIQYDDGDEEDYSKKDLIQALKLYKAVGKDDPCAKS</sequence>
<evidence type="ECO:0000256" key="4">
    <source>
        <dbReference type="ARBA" id="ARBA00022490"/>
    </source>
</evidence>
<evidence type="ECO:0000313" key="15">
    <source>
        <dbReference type="EMBL" id="KAL3782164.1"/>
    </source>
</evidence>
<dbReference type="GO" id="GO:0016301">
    <property type="term" value="F:kinase activity"/>
    <property type="evidence" value="ECO:0007669"/>
    <property type="project" value="UniProtKB-KW"/>
</dbReference>
<accession>A0ABD3P323</accession>
<dbReference type="Pfam" id="PF21743">
    <property type="entry name" value="PTM_DIR17_Tudor"/>
    <property type="match status" value="1"/>
</dbReference>
<dbReference type="NCBIfam" id="TIGR00671">
    <property type="entry name" value="baf"/>
    <property type="match status" value="1"/>
</dbReference>
<dbReference type="Gene3D" id="3.30.420.40">
    <property type="match status" value="1"/>
</dbReference>
<reference evidence="15 16" key="1">
    <citation type="journal article" date="2020" name="G3 (Bethesda)">
        <title>Improved Reference Genome for Cyclotella cryptica CCMP332, a Model for Cell Wall Morphogenesis, Salinity Adaptation, and Lipid Production in Diatoms (Bacillariophyta).</title>
        <authorList>
            <person name="Roberts W.R."/>
            <person name="Downey K.M."/>
            <person name="Ruck E.C."/>
            <person name="Traller J.C."/>
            <person name="Alverson A.J."/>
        </authorList>
    </citation>
    <scope>NUCLEOTIDE SEQUENCE [LARGE SCALE GENOMIC DNA]</scope>
    <source>
        <strain evidence="15 16">CCMP332</strain>
    </source>
</reference>
<dbReference type="EMBL" id="JABMIG020000295">
    <property type="protein sequence ID" value="KAL3782164.1"/>
    <property type="molecule type" value="Genomic_DNA"/>
</dbReference>
<evidence type="ECO:0000313" key="16">
    <source>
        <dbReference type="Proteomes" id="UP001516023"/>
    </source>
</evidence>
<evidence type="ECO:0000256" key="2">
    <source>
        <dbReference type="ARBA" id="ARBA00004496"/>
    </source>
</evidence>
<keyword evidence="5" id="KW-0808">Transferase</keyword>
<dbReference type="InterPro" id="IPR047365">
    <property type="entry name" value="Tudor_AtPTM-like"/>
</dbReference>
<dbReference type="InterPro" id="IPR004619">
    <property type="entry name" value="Type_III_PanK"/>
</dbReference>
<evidence type="ECO:0000256" key="6">
    <source>
        <dbReference type="ARBA" id="ARBA00022741"/>
    </source>
</evidence>
<keyword evidence="16" id="KW-1185">Reference proteome</keyword>
<evidence type="ECO:0000256" key="10">
    <source>
        <dbReference type="ARBA" id="ARBA00022993"/>
    </source>
</evidence>
<comment type="subunit">
    <text evidence="3">Homodimer.</text>
</comment>
<keyword evidence="10" id="KW-0173">Coenzyme A biosynthesis</keyword>
<feature type="compositionally biased region" description="Basic and acidic residues" evidence="13">
    <location>
        <begin position="426"/>
        <end position="447"/>
    </location>
</feature>
<comment type="caution">
    <text evidence="15">The sequence shown here is derived from an EMBL/GenBank/DDBJ whole genome shotgun (WGS) entry which is preliminary data.</text>
</comment>
<dbReference type="HAMAP" id="MF_01274">
    <property type="entry name" value="Pantothen_kinase_3"/>
    <property type="match status" value="1"/>
</dbReference>
<dbReference type="Pfam" id="PF03309">
    <property type="entry name" value="Pan_kinase"/>
    <property type="match status" value="1"/>
</dbReference>
<dbReference type="PANTHER" id="PTHR34265">
    <property type="entry name" value="TYPE III PANTOTHENATE KINASE"/>
    <property type="match status" value="1"/>
</dbReference>
<dbReference type="AlphaFoldDB" id="A0ABD3P323"/>
<evidence type="ECO:0000256" key="11">
    <source>
        <dbReference type="ARBA" id="ARBA00038036"/>
    </source>
</evidence>
<dbReference type="GO" id="GO:0015937">
    <property type="term" value="P:coenzyme A biosynthetic process"/>
    <property type="evidence" value="ECO:0007669"/>
    <property type="project" value="UniProtKB-KW"/>
</dbReference>
<name>A0ABD3P323_9STRA</name>
<proteinExistence type="inferred from homology"/>
<feature type="region of interest" description="Disordered" evidence="13">
    <location>
        <begin position="426"/>
        <end position="494"/>
    </location>
</feature>
<feature type="domain" description="PTM/DIR17-like Tudor" evidence="14">
    <location>
        <begin position="518"/>
        <end position="563"/>
    </location>
</feature>
<comment type="subcellular location">
    <subcellularLocation>
        <location evidence="2">Cytoplasm</location>
    </subcellularLocation>
</comment>
<keyword evidence="8" id="KW-0067">ATP-binding</keyword>
<evidence type="ECO:0000256" key="13">
    <source>
        <dbReference type="SAM" id="MobiDB-lite"/>
    </source>
</evidence>
<protein>
    <recommendedName>
        <fullName evidence="12">Type III pantothenate kinase</fullName>
    </recommendedName>
</protein>
<dbReference type="InterPro" id="IPR043129">
    <property type="entry name" value="ATPase_NBD"/>
</dbReference>
<dbReference type="PANTHER" id="PTHR34265:SF1">
    <property type="entry name" value="TYPE III PANTOTHENATE KINASE"/>
    <property type="match status" value="1"/>
</dbReference>
<evidence type="ECO:0000256" key="3">
    <source>
        <dbReference type="ARBA" id="ARBA00011738"/>
    </source>
</evidence>
<evidence type="ECO:0000259" key="14">
    <source>
        <dbReference type="Pfam" id="PF21743"/>
    </source>
</evidence>
<keyword evidence="6" id="KW-0547">Nucleotide-binding</keyword>
<dbReference type="GO" id="GO:0005737">
    <property type="term" value="C:cytoplasm"/>
    <property type="evidence" value="ECO:0007669"/>
    <property type="project" value="UniProtKB-SubCell"/>
</dbReference>
<comment type="cofactor">
    <cofactor evidence="1">
        <name>K(+)</name>
        <dbReference type="ChEBI" id="CHEBI:29103"/>
    </cofactor>
</comment>
<dbReference type="GO" id="GO:0005524">
    <property type="term" value="F:ATP binding"/>
    <property type="evidence" value="ECO:0007669"/>
    <property type="project" value="UniProtKB-KW"/>
</dbReference>
<keyword evidence="7" id="KW-0418">Kinase</keyword>
<dbReference type="Proteomes" id="UP001516023">
    <property type="component" value="Unassembled WGS sequence"/>
</dbReference>
<organism evidence="15 16">
    <name type="scientific">Cyclotella cryptica</name>
    <dbReference type="NCBI Taxonomy" id="29204"/>
    <lineage>
        <taxon>Eukaryota</taxon>
        <taxon>Sar</taxon>
        <taxon>Stramenopiles</taxon>
        <taxon>Ochrophyta</taxon>
        <taxon>Bacillariophyta</taxon>
        <taxon>Coscinodiscophyceae</taxon>
        <taxon>Thalassiosirophycidae</taxon>
        <taxon>Stephanodiscales</taxon>
        <taxon>Stephanodiscaceae</taxon>
        <taxon>Cyclotella</taxon>
    </lineage>
</organism>
<feature type="compositionally biased region" description="Basic and acidic residues" evidence="13">
    <location>
        <begin position="471"/>
        <end position="484"/>
    </location>
</feature>
<evidence type="ECO:0000256" key="12">
    <source>
        <dbReference type="ARBA" id="ARBA00040883"/>
    </source>
</evidence>
<evidence type="ECO:0000256" key="5">
    <source>
        <dbReference type="ARBA" id="ARBA00022679"/>
    </source>
</evidence>
<gene>
    <name evidence="15" type="ORF">HJC23_004527</name>
</gene>
<evidence type="ECO:0000256" key="9">
    <source>
        <dbReference type="ARBA" id="ARBA00022958"/>
    </source>
</evidence>
<dbReference type="SUPFAM" id="SSF53067">
    <property type="entry name" value="Actin-like ATPase domain"/>
    <property type="match status" value="1"/>
</dbReference>
<evidence type="ECO:0000256" key="7">
    <source>
        <dbReference type="ARBA" id="ARBA00022777"/>
    </source>
</evidence>
<dbReference type="CDD" id="cd20401">
    <property type="entry name" value="Tudor_AtPTM-like"/>
    <property type="match status" value="1"/>
</dbReference>
<evidence type="ECO:0000256" key="1">
    <source>
        <dbReference type="ARBA" id="ARBA00001958"/>
    </source>
</evidence>
<comment type="similarity">
    <text evidence="11">Belongs to the type III pantothenate kinase family.</text>
</comment>
<keyword evidence="4" id="KW-0963">Cytoplasm</keyword>
<keyword evidence="9" id="KW-0630">Potassium</keyword>
<evidence type="ECO:0000256" key="8">
    <source>
        <dbReference type="ARBA" id="ARBA00022840"/>
    </source>
</evidence>